<dbReference type="RefSeq" id="WP_157677468.1">
    <property type="nucleotide sequence ID" value="NZ_CP022121.1"/>
</dbReference>
<dbReference type="CDD" id="cd00118">
    <property type="entry name" value="LysM"/>
    <property type="match status" value="1"/>
</dbReference>
<dbReference type="Pfam" id="PF01476">
    <property type="entry name" value="LysM"/>
    <property type="match status" value="1"/>
</dbReference>
<evidence type="ECO:0000313" key="4">
    <source>
        <dbReference type="Proteomes" id="UP001524944"/>
    </source>
</evidence>
<dbReference type="SUPFAM" id="SSF54106">
    <property type="entry name" value="LysM domain"/>
    <property type="match status" value="1"/>
</dbReference>
<gene>
    <name evidence="3" type="ORF">NVS47_10545</name>
</gene>
<evidence type="ECO:0000256" key="1">
    <source>
        <dbReference type="SAM" id="SignalP"/>
    </source>
</evidence>
<comment type="caution">
    <text evidence="3">The sequence shown here is derived from an EMBL/GenBank/DDBJ whole genome shotgun (WGS) entry which is preliminary data.</text>
</comment>
<dbReference type="Gene3D" id="3.10.350.10">
    <property type="entry name" value="LysM domain"/>
    <property type="match status" value="1"/>
</dbReference>
<feature type="chain" id="PRO_5045562837" evidence="1">
    <location>
        <begin position="38"/>
        <end position="103"/>
    </location>
</feature>
<sequence>MKRKYIKVKVNLSKFKTFCLFFAALMVCISLGFRALAANFTEEKNNSAYLEIIVKNGDTLWDLTEQHYQGQEDLRKIIYQIKEINHLEQTEIIPGQIIMIPQS</sequence>
<organism evidence="3 4">
    <name type="scientific">Dehalobacterium formicoaceticum</name>
    <dbReference type="NCBI Taxonomy" id="51515"/>
    <lineage>
        <taxon>Bacteria</taxon>
        <taxon>Bacillati</taxon>
        <taxon>Bacillota</taxon>
        <taxon>Clostridia</taxon>
        <taxon>Eubacteriales</taxon>
        <taxon>Peptococcaceae</taxon>
        <taxon>Dehalobacterium</taxon>
    </lineage>
</organism>
<protein>
    <submittedName>
        <fullName evidence="3">LysM peptidoglycan-binding domain-containing protein</fullName>
    </submittedName>
</protein>
<accession>A0ABT1Y4Z6</accession>
<dbReference type="EMBL" id="JANPWE010000004">
    <property type="protein sequence ID" value="MCR6545945.1"/>
    <property type="molecule type" value="Genomic_DNA"/>
</dbReference>
<feature type="signal peptide" evidence="1">
    <location>
        <begin position="1"/>
        <end position="37"/>
    </location>
</feature>
<reference evidence="3 4" key="1">
    <citation type="submission" date="2022-08" db="EMBL/GenBank/DDBJ databases">
        <title>Proteogenomics of the novel Dehalobacterium formicoaceticum strain EZ94 highlights a key role of methyltransferases during anaerobic dichloromethane degradation.</title>
        <authorList>
            <person name="Wasmund K."/>
        </authorList>
    </citation>
    <scope>NUCLEOTIDE SEQUENCE [LARGE SCALE GENOMIC DNA]</scope>
    <source>
        <strain evidence="3 4">EZ94</strain>
    </source>
</reference>
<keyword evidence="4" id="KW-1185">Reference proteome</keyword>
<dbReference type="Proteomes" id="UP001524944">
    <property type="component" value="Unassembled WGS sequence"/>
</dbReference>
<feature type="domain" description="LysM" evidence="2">
    <location>
        <begin position="53"/>
        <end position="101"/>
    </location>
</feature>
<proteinExistence type="predicted"/>
<dbReference type="InterPro" id="IPR018392">
    <property type="entry name" value="LysM"/>
</dbReference>
<evidence type="ECO:0000259" key="2">
    <source>
        <dbReference type="Pfam" id="PF01476"/>
    </source>
</evidence>
<name>A0ABT1Y4Z6_9FIRM</name>
<evidence type="ECO:0000313" key="3">
    <source>
        <dbReference type="EMBL" id="MCR6545945.1"/>
    </source>
</evidence>
<keyword evidence="1" id="KW-0732">Signal</keyword>
<dbReference type="InterPro" id="IPR036779">
    <property type="entry name" value="LysM_dom_sf"/>
</dbReference>